<gene>
    <name evidence="1" type="ORF">Pr1d_18460</name>
</gene>
<name>A0A5B9QAA8_9BACT</name>
<organism evidence="1 2">
    <name type="scientific">Bythopirellula goksoeyrii</name>
    <dbReference type="NCBI Taxonomy" id="1400387"/>
    <lineage>
        <taxon>Bacteria</taxon>
        <taxon>Pseudomonadati</taxon>
        <taxon>Planctomycetota</taxon>
        <taxon>Planctomycetia</taxon>
        <taxon>Pirellulales</taxon>
        <taxon>Lacipirellulaceae</taxon>
        <taxon>Bythopirellula</taxon>
    </lineage>
</organism>
<dbReference type="Proteomes" id="UP000323917">
    <property type="component" value="Chromosome"/>
</dbReference>
<dbReference type="EMBL" id="CP042913">
    <property type="protein sequence ID" value="QEG34565.1"/>
    <property type="molecule type" value="Genomic_DNA"/>
</dbReference>
<evidence type="ECO:0000313" key="1">
    <source>
        <dbReference type="EMBL" id="QEG34565.1"/>
    </source>
</evidence>
<evidence type="ECO:0000313" key="2">
    <source>
        <dbReference type="Proteomes" id="UP000323917"/>
    </source>
</evidence>
<reference evidence="1 2" key="1">
    <citation type="submission" date="2019-08" db="EMBL/GenBank/DDBJ databases">
        <title>Deep-cultivation of Planctomycetes and their phenomic and genomic characterization uncovers novel biology.</title>
        <authorList>
            <person name="Wiegand S."/>
            <person name="Jogler M."/>
            <person name="Boedeker C."/>
            <person name="Pinto D."/>
            <person name="Vollmers J."/>
            <person name="Rivas-Marin E."/>
            <person name="Kohn T."/>
            <person name="Peeters S.H."/>
            <person name="Heuer A."/>
            <person name="Rast P."/>
            <person name="Oberbeckmann S."/>
            <person name="Bunk B."/>
            <person name="Jeske O."/>
            <person name="Meyerdierks A."/>
            <person name="Storesund J.E."/>
            <person name="Kallscheuer N."/>
            <person name="Luecker S."/>
            <person name="Lage O.M."/>
            <person name="Pohl T."/>
            <person name="Merkel B.J."/>
            <person name="Hornburger P."/>
            <person name="Mueller R.-W."/>
            <person name="Bruemmer F."/>
            <person name="Labrenz M."/>
            <person name="Spormann A.M."/>
            <person name="Op den Camp H."/>
            <person name="Overmann J."/>
            <person name="Amann R."/>
            <person name="Jetten M.S.M."/>
            <person name="Mascher T."/>
            <person name="Medema M.H."/>
            <person name="Devos D.P."/>
            <person name="Kaster A.-K."/>
            <person name="Ovreas L."/>
            <person name="Rohde M."/>
            <person name="Galperin M.Y."/>
            <person name="Jogler C."/>
        </authorList>
    </citation>
    <scope>NUCLEOTIDE SEQUENCE [LARGE SCALE GENOMIC DNA]</scope>
    <source>
        <strain evidence="1 2">Pr1d</strain>
    </source>
</reference>
<dbReference type="AlphaFoldDB" id="A0A5B9QAA8"/>
<sequence>MPWLPDTNVWINLLKYPDSLLEHTLLSHSSDQIFLWSVVKAEL</sequence>
<keyword evidence="2" id="KW-1185">Reference proteome</keyword>
<accession>A0A5B9QAA8</accession>
<dbReference type="KEGG" id="bgok:Pr1d_18460"/>
<evidence type="ECO:0008006" key="3">
    <source>
        <dbReference type="Google" id="ProtNLM"/>
    </source>
</evidence>
<protein>
    <recommendedName>
        <fullName evidence="3">PIN domain-containing protein</fullName>
    </recommendedName>
</protein>
<proteinExistence type="predicted"/>